<dbReference type="PANTHER" id="PTHR30108:SF17">
    <property type="entry name" value="FERULIC ACID DECARBOXYLASE 1"/>
    <property type="match status" value="1"/>
</dbReference>
<dbReference type="AlphaFoldDB" id="A0A1S7R366"/>
<dbReference type="EMBL" id="FBWC01000020">
    <property type="protein sequence ID" value="CUX46220.1"/>
    <property type="molecule type" value="Genomic_DNA"/>
</dbReference>
<dbReference type="InterPro" id="IPR002830">
    <property type="entry name" value="UbiD"/>
</dbReference>
<dbReference type="Pfam" id="PF20695">
    <property type="entry name" value="UbiD_N"/>
    <property type="match status" value="1"/>
</dbReference>
<feature type="domain" description="3-octaprenyl-4-hydroxybenzoate carboxy-lyase-like Rift-related" evidence="3">
    <location>
        <begin position="156"/>
        <end position="355"/>
    </location>
</feature>
<dbReference type="Pfam" id="PF20696">
    <property type="entry name" value="UbiD_C"/>
    <property type="match status" value="1"/>
</dbReference>
<evidence type="ECO:0000259" key="3">
    <source>
        <dbReference type="Pfam" id="PF01977"/>
    </source>
</evidence>
<dbReference type="Proteomes" id="UP000191897">
    <property type="component" value="Unassembled WGS sequence"/>
</dbReference>
<evidence type="ECO:0000256" key="2">
    <source>
        <dbReference type="SAM" id="MobiDB-lite"/>
    </source>
</evidence>
<keyword evidence="6" id="KW-0456">Lyase</keyword>
<comment type="similarity">
    <text evidence="1">Belongs to the UbiD family.</text>
</comment>
<feature type="region of interest" description="Disordered" evidence="2">
    <location>
        <begin position="1"/>
        <end position="28"/>
    </location>
</feature>
<feature type="domain" description="3-octaprenyl-4-hydroxybenzoate carboxy-lyase-like C-terminal" evidence="5">
    <location>
        <begin position="361"/>
        <end position="485"/>
    </location>
</feature>
<dbReference type="Gene3D" id="3.40.1670.10">
    <property type="entry name" value="UbiD C-terminal domain-like"/>
    <property type="match status" value="1"/>
</dbReference>
<name>A0A1S7R366_AGRTU</name>
<evidence type="ECO:0000256" key="1">
    <source>
        <dbReference type="ARBA" id="ARBA00010021"/>
    </source>
</evidence>
<dbReference type="InterPro" id="IPR049381">
    <property type="entry name" value="UbiD-like_C"/>
</dbReference>
<dbReference type="PANTHER" id="PTHR30108">
    <property type="entry name" value="3-OCTAPRENYL-4-HYDROXYBENZOATE CARBOXY-LYASE-RELATED"/>
    <property type="match status" value="1"/>
</dbReference>
<dbReference type="InterPro" id="IPR049383">
    <property type="entry name" value="UbiD-like_N"/>
</dbReference>
<dbReference type="InterPro" id="IPR048304">
    <property type="entry name" value="UbiD_Rift_dom"/>
</dbReference>
<dbReference type="SUPFAM" id="SSF50475">
    <property type="entry name" value="FMN-binding split barrel"/>
    <property type="match status" value="1"/>
</dbReference>
<dbReference type="NCBIfam" id="TIGR00148">
    <property type="entry name" value="UbiD family decarboxylase"/>
    <property type="match status" value="1"/>
</dbReference>
<dbReference type="Pfam" id="PF01977">
    <property type="entry name" value="UbiD"/>
    <property type="match status" value="1"/>
</dbReference>
<gene>
    <name evidence="6" type="primary">ubiD</name>
    <name evidence="6" type="ORF">AGR4C_Lc100048</name>
</gene>
<feature type="compositionally biased region" description="Basic and acidic residues" evidence="2">
    <location>
        <begin position="17"/>
        <end position="28"/>
    </location>
</feature>
<dbReference type="GO" id="GO:0008694">
    <property type="term" value="F:4-hydroxy-3-polyprenylbenzoate decarboxylase activity"/>
    <property type="evidence" value="ECO:0007669"/>
    <property type="project" value="TreeGrafter"/>
</dbReference>
<sequence>MRQRKDMPHCHRQTGGMKDERTDKETETKPFRAADLRGFVRLLEERGQLRRIRQPVSLVHEITEIHRRVLAEAGPALLFEQPVDHEGKVREMPLLANLFGTRQRIEWGLGLETGGLPTLGQKLAELREPRPPKTMAEAWSKLPLLRAALSMRPRNVSRAPVQERVLTGDAVDLAHLPVQWCWPGEPAPLITWPLVITRSPDDPDDINVGIYRMQTLGPDRVIMRWLAHRGGAHHHRLWQARGLDMPITIAIGTDPATILAAVMPLPEHISELGFSGLLRGMKSRIARALTVPMPVPANAEIVLEGTVSVKETALEGPYGDHTGYYNSVEAFPVMTLSAITMRRNPIYLSTYTGRPPDEPSVLGEAMLEIFLPLVKRQFAEIVDLWMPPEACSYRVMVASIDKRYPGQAKRVMMGLWSMLPQFSYVKLIILVDPDIDVRNWADVVWALSTRFDASRDTTIIDDTPIDYLDFASPKAGLGGKMGLDATRKLPPETEREWGRVLSMTPDVIAKVDLIWRDLGLGERP</sequence>
<feature type="domain" description="3-octaprenyl-4-hydroxybenzoate carboxy-lyase-like N-terminal" evidence="4">
    <location>
        <begin position="41"/>
        <end position="113"/>
    </location>
</feature>
<evidence type="ECO:0000259" key="4">
    <source>
        <dbReference type="Pfam" id="PF20695"/>
    </source>
</evidence>
<reference evidence="6 7" key="1">
    <citation type="submission" date="2016-01" db="EMBL/GenBank/DDBJ databases">
        <authorList>
            <person name="Oliw E.H."/>
        </authorList>
    </citation>
    <scope>NUCLEOTIDE SEQUENCE [LARGE SCALE GENOMIC DNA]</scope>
    <source>
        <strain evidence="6 7">Kerr 14</strain>
    </source>
</reference>
<protein>
    <submittedName>
        <fullName evidence="6">3-octaprenyl-4-hydroxybenzoate carboxy-lyase</fullName>
        <ecNumber evidence="6">4.1.1.-</ecNumber>
    </submittedName>
</protein>
<evidence type="ECO:0000313" key="6">
    <source>
        <dbReference type="EMBL" id="CUX46220.1"/>
    </source>
</evidence>
<dbReference type="EC" id="4.1.1.-" evidence="6"/>
<evidence type="ECO:0000313" key="7">
    <source>
        <dbReference type="Proteomes" id="UP000191897"/>
    </source>
</evidence>
<dbReference type="FunFam" id="3.40.1670.10:FF:000001">
    <property type="entry name" value="3-octaprenyl-4-hydroxybenzoate carboxy-lyase"/>
    <property type="match status" value="1"/>
</dbReference>
<proteinExistence type="inferred from homology"/>
<dbReference type="Gene3D" id="1.20.5.570">
    <property type="entry name" value="Single helix bin"/>
    <property type="match status" value="1"/>
</dbReference>
<organism evidence="6 7">
    <name type="scientific">Agrobacterium tumefaciens str. Kerr 14</name>
    <dbReference type="NCBI Taxonomy" id="1183424"/>
    <lineage>
        <taxon>Bacteria</taxon>
        <taxon>Pseudomonadati</taxon>
        <taxon>Pseudomonadota</taxon>
        <taxon>Alphaproteobacteria</taxon>
        <taxon>Hyphomicrobiales</taxon>
        <taxon>Rhizobiaceae</taxon>
        <taxon>Rhizobium/Agrobacterium group</taxon>
        <taxon>Agrobacterium</taxon>
        <taxon>Agrobacterium tumefaciens complex</taxon>
    </lineage>
</organism>
<evidence type="ECO:0000259" key="5">
    <source>
        <dbReference type="Pfam" id="PF20696"/>
    </source>
</evidence>
<dbReference type="GO" id="GO:0005829">
    <property type="term" value="C:cytosol"/>
    <property type="evidence" value="ECO:0007669"/>
    <property type="project" value="TreeGrafter"/>
</dbReference>
<dbReference type="SUPFAM" id="SSF143968">
    <property type="entry name" value="UbiD C-terminal domain-like"/>
    <property type="match status" value="1"/>
</dbReference>
<dbReference type="GO" id="GO:0006744">
    <property type="term" value="P:ubiquinone biosynthetic process"/>
    <property type="evidence" value="ECO:0007669"/>
    <property type="project" value="TreeGrafter"/>
</dbReference>
<accession>A0A1S7R366</accession>